<dbReference type="InterPro" id="IPR012340">
    <property type="entry name" value="NA-bd_OB-fold"/>
</dbReference>
<dbReference type="InterPro" id="IPR032245">
    <property type="entry name" value="RMI2"/>
</dbReference>
<dbReference type="GO" id="GO:0006281">
    <property type="term" value="P:DNA repair"/>
    <property type="evidence" value="ECO:0007669"/>
    <property type="project" value="TreeGrafter"/>
</dbReference>
<evidence type="ECO:0000313" key="1">
    <source>
        <dbReference type="EMBL" id="BBA93719.1"/>
    </source>
</evidence>
<dbReference type="PANTHER" id="PTHR33962:SF1">
    <property type="entry name" value="RECQ-MEDIATED GENOME INSTABILITY PROTEIN 2"/>
    <property type="match status" value="1"/>
</dbReference>
<proteinExistence type="evidence at transcript level"/>
<protein>
    <submittedName>
        <fullName evidence="1">Putative recQ-mediated genome instability protein 2</fullName>
    </submittedName>
</protein>
<dbReference type="GO" id="GO:0033045">
    <property type="term" value="P:regulation of sister chromatid segregation"/>
    <property type="evidence" value="ECO:0007669"/>
    <property type="project" value="TreeGrafter"/>
</dbReference>
<dbReference type="Gene3D" id="2.40.50.140">
    <property type="entry name" value="Nucleic acid-binding proteins"/>
    <property type="match status" value="1"/>
</dbReference>
<dbReference type="EMBL" id="FX985832">
    <property type="protein sequence ID" value="BBA93719.1"/>
    <property type="molecule type" value="mRNA"/>
</dbReference>
<dbReference type="GO" id="GO:2000042">
    <property type="term" value="P:negative regulation of double-strand break repair via homologous recombination"/>
    <property type="evidence" value="ECO:0007669"/>
    <property type="project" value="TreeGrafter"/>
</dbReference>
<dbReference type="AlphaFoldDB" id="A0A2Z5TRJ8"/>
<name>A0A2Z5TRJ8_9NEOP</name>
<dbReference type="GO" id="GO:0016607">
    <property type="term" value="C:nuclear speck"/>
    <property type="evidence" value="ECO:0007669"/>
    <property type="project" value="TreeGrafter"/>
</dbReference>
<reference evidence="1" key="1">
    <citation type="journal article" date="2016" name="PLoS ONE">
        <title>Caste-Specific and Sex-Specific Expression of Chemoreceptor Genes in a Termite.</title>
        <authorList>
            <person name="Mitaka Y."/>
            <person name="Kobayashi K."/>
            <person name="Mikheyev A."/>
            <person name="Tin M.M.Y."/>
            <person name="Watanabe Y."/>
            <person name="Matsuura K."/>
        </authorList>
    </citation>
    <scope>NUCLEOTIDE SEQUENCE</scope>
</reference>
<dbReference type="Pfam" id="PF16100">
    <property type="entry name" value="RMI2"/>
    <property type="match status" value="1"/>
</dbReference>
<gene>
    <name evidence="1" type="primary">RsRMI2</name>
</gene>
<sequence>MFDHPAYKLHIKNLNMCIKTSEDFWKLEFKFGEMLNRTKFISFKYVWLQGFIEQTTGKENEILIVGDHTGKVKVTHCNTVPGGSSWLVKGKYCSVVGSLIRESGMPEVAAIKLTDLSKNPVLASMWPYEVEELTKLHTEQAMPKLPGS</sequence>
<dbReference type="PANTHER" id="PTHR33962">
    <property type="entry name" value="RECQ-MEDIATED GENOME INSTABILITY PROTEIN 2 RMI2"/>
    <property type="match status" value="1"/>
</dbReference>
<dbReference type="GO" id="GO:0043007">
    <property type="term" value="P:maintenance of rDNA"/>
    <property type="evidence" value="ECO:0007669"/>
    <property type="project" value="TreeGrafter"/>
</dbReference>
<dbReference type="GO" id="GO:0005829">
    <property type="term" value="C:cytosol"/>
    <property type="evidence" value="ECO:0007669"/>
    <property type="project" value="TreeGrafter"/>
</dbReference>
<accession>A0A2Z5TRJ8</accession>
<organism evidence="1">
    <name type="scientific">Reticulitermes speratus</name>
    <dbReference type="NCBI Taxonomy" id="60591"/>
    <lineage>
        <taxon>Eukaryota</taxon>
        <taxon>Metazoa</taxon>
        <taxon>Ecdysozoa</taxon>
        <taxon>Arthropoda</taxon>
        <taxon>Hexapoda</taxon>
        <taxon>Insecta</taxon>
        <taxon>Pterygota</taxon>
        <taxon>Neoptera</taxon>
        <taxon>Polyneoptera</taxon>
        <taxon>Dictyoptera</taxon>
        <taxon>Blattodea</taxon>
        <taxon>Blattoidea</taxon>
        <taxon>Termitoidae</taxon>
        <taxon>Rhinotermitidae</taxon>
        <taxon>Reticulitermes</taxon>
        <taxon>Frontotermes</taxon>
    </lineage>
</organism>
<reference evidence="1" key="2">
    <citation type="submission" date="2017-10" db="EMBL/GenBank/DDBJ databases">
        <title>High Expression of DNA Repair Genes in Long-Lived Termite King.</title>
        <authorList>
            <person name="Tasaki E."/>
            <person name="Mitaka Y."/>
            <person name="Nozaki T."/>
            <person name="Kobayashi K."/>
            <person name="Matsuura K."/>
            <person name="Iuchi Y."/>
        </authorList>
    </citation>
    <scope>NUCLEOTIDE SEQUENCE</scope>
</reference>